<dbReference type="InterPro" id="IPR029033">
    <property type="entry name" value="His_PPase_superfam"/>
</dbReference>
<dbReference type="EMBL" id="DVMQ01000013">
    <property type="protein sequence ID" value="HIU24029.1"/>
    <property type="molecule type" value="Genomic_DNA"/>
</dbReference>
<reference evidence="1" key="1">
    <citation type="submission" date="2020-10" db="EMBL/GenBank/DDBJ databases">
        <authorList>
            <person name="Gilroy R."/>
        </authorList>
    </citation>
    <scope>NUCLEOTIDE SEQUENCE</scope>
    <source>
        <strain evidence="1">ChiHjej12B11-29160</strain>
    </source>
</reference>
<dbReference type="SUPFAM" id="SSF53254">
    <property type="entry name" value="Phosphoglycerate mutase-like"/>
    <property type="match status" value="1"/>
</dbReference>
<proteinExistence type="predicted"/>
<dbReference type="InterPro" id="IPR013078">
    <property type="entry name" value="His_Pase_superF_clade-1"/>
</dbReference>
<organism evidence="1 2">
    <name type="scientific">Candidatus Coprovicinus avistercoris</name>
    <dbReference type="NCBI Taxonomy" id="2840754"/>
    <lineage>
        <taxon>Bacteria</taxon>
        <taxon>Bacillati</taxon>
        <taxon>Actinomycetota</taxon>
        <taxon>Coriobacteriia</taxon>
        <taxon>Coriobacteriales</taxon>
        <taxon>Coriobacteriaceae</taxon>
        <taxon>Coriobacteriaceae incertae sedis</taxon>
        <taxon>Candidatus Coprovicinus</taxon>
    </lineage>
</organism>
<name>A0A9D1HX90_9ACTN</name>
<gene>
    <name evidence="1" type="ORF">IAD17_03825</name>
</gene>
<dbReference type="AlphaFoldDB" id="A0A9D1HX90"/>
<dbReference type="CDD" id="cd07067">
    <property type="entry name" value="HP_PGM_like"/>
    <property type="match status" value="1"/>
</dbReference>
<evidence type="ECO:0000313" key="1">
    <source>
        <dbReference type="EMBL" id="HIU24029.1"/>
    </source>
</evidence>
<dbReference type="Gene3D" id="3.40.50.1240">
    <property type="entry name" value="Phosphoglycerate mutase-like"/>
    <property type="match status" value="1"/>
</dbReference>
<protein>
    <recommendedName>
        <fullName evidence="3">Phosphohistidine phosphatase SixA</fullName>
    </recommendedName>
</protein>
<accession>A0A9D1HX90</accession>
<evidence type="ECO:0000313" key="2">
    <source>
        <dbReference type="Proteomes" id="UP000824078"/>
    </source>
</evidence>
<sequence>MSLLVVLVRHGMAEPATEEVTDEFRMLTNDCREALRESFSQTFSTLRVPDRTEAWISPAQRARETAHLVMSATGCNLSNLNRPLYEQNIDELLRSLSQTDNECTIVVGHIPSLERVCERLCGEKFHFYPGAVCAIEIPDEARRVIADARRPVGKLITFVQGPLAEAC</sequence>
<reference evidence="1" key="2">
    <citation type="journal article" date="2021" name="PeerJ">
        <title>Extensive microbial diversity within the chicken gut microbiome revealed by metagenomics and culture.</title>
        <authorList>
            <person name="Gilroy R."/>
            <person name="Ravi A."/>
            <person name="Getino M."/>
            <person name="Pursley I."/>
            <person name="Horton D.L."/>
            <person name="Alikhan N.F."/>
            <person name="Baker D."/>
            <person name="Gharbi K."/>
            <person name="Hall N."/>
            <person name="Watson M."/>
            <person name="Adriaenssens E.M."/>
            <person name="Foster-Nyarko E."/>
            <person name="Jarju S."/>
            <person name="Secka A."/>
            <person name="Antonio M."/>
            <person name="Oren A."/>
            <person name="Chaudhuri R.R."/>
            <person name="La Ragione R."/>
            <person name="Hildebrand F."/>
            <person name="Pallen M.J."/>
        </authorList>
    </citation>
    <scope>NUCLEOTIDE SEQUENCE</scope>
    <source>
        <strain evidence="1">ChiHjej12B11-29160</strain>
    </source>
</reference>
<dbReference type="Proteomes" id="UP000824078">
    <property type="component" value="Unassembled WGS sequence"/>
</dbReference>
<evidence type="ECO:0008006" key="3">
    <source>
        <dbReference type="Google" id="ProtNLM"/>
    </source>
</evidence>
<comment type="caution">
    <text evidence="1">The sequence shown here is derived from an EMBL/GenBank/DDBJ whole genome shotgun (WGS) entry which is preliminary data.</text>
</comment>